<dbReference type="Pfam" id="PF00004">
    <property type="entry name" value="AAA"/>
    <property type="match status" value="1"/>
</dbReference>
<sequence>MPARFNVGRRSSLARLSGSHWAKERRTSSNLEPHGVWLYTGPKGSGKSLLAHAHSHMLSTGSFLDRNGKCICGETRCAAIWNVYTMHESPTLPEYGAWAKRLDLGELMDVGGEGQTHIVVYIDEITQYLNSRRGMLTEVIKLINRITFTRKGKIIFIGTGISIDWIDIRLRDQATQIFNCWTPNKGITVWANVHRLSVGHLPPHMRRLPPETRWWPTKWAWGLYNTDELIDASADFAAARTEPFFYVQTASGVWSEMKHSEALAQCIEDVLEEGITRITPDQLIDRIKQRYADISISPHWVREWLQGVGFQRGQGHEFILGSLMLGEGAKKDA</sequence>
<dbReference type="InterPro" id="IPR027417">
    <property type="entry name" value="P-loop_NTPase"/>
</dbReference>
<gene>
    <name evidence="2" type="ORF">LCGC14_1776980</name>
</gene>
<dbReference type="InterPro" id="IPR003959">
    <property type="entry name" value="ATPase_AAA_core"/>
</dbReference>
<dbReference type="EMBL" id="LAZR01016743">
    <property type="protein sequence ID" value="KKM03181.1"/>
    <property type="molecule type" value="Genomic_DNA"/>
</dbReference>
<protein>
    <recommendedName>
        <fullName evidence="1">ATPase AAA-type core domain-containing protein</fullName>
    </recommendedName>
</protein>
<organism evidence="2">
    <name type="scientific">marine sediment metagenome</name>
    <dbReference type="NCBI Taxonomy" id="412755"/>
    <lineage>
        <taxon>unclassified sequences</taxon>
        <taxon>metagenomes</taxon>
        <taxon>ecological metagenomes</taxon>
    </lineage>
</organism>
<dbReference type="SUPFAM" id="SSF52540">
    <property type="entry name" value="P-loop containing nucleoside triphosphate hydrolases"/>
    <property type="match status" value="1"/>
</dbReference>
<proteinExistence type="predicted"/>
<evidence type="ECO:0000259" key="1">
    <source>
        <dbReference type="Pfam" id="PF00004"/>
    </source>
</evidence>
<name>A0A0F9JBF9_9ZZZZ</name>
<reference evidence="2" key="1">
    <citation type="journal article" date="2015" name="Nature">
        <title>Complex archaea that bridge the gap between prokaryotes and eukaryotes.</title>
        <authorList>
            <person name="Spang A."/>
            <person name="Saw J.H."/>
            <person name="Jorgensen S.L."/>
            <person name="Zaremba-Niedzwiedzka K."/>
            <person name="Martijn J."/>
            <person name="Lind A.E."/>
            <person name="van Eijk R."/>
            <person name="Schleper C."/>
            <person name="Guy L."/>
            <person name="Ettema T.J."/>
        </authorList>
    </citation>
    <scope>NUCLEOTIDE SEQUENCE</scope>
</reference>
<dbReference type="AlphaFoldDB" id="A0A0F9JBF9"/>
<accession>A0A0F9JBF9</accession>
<evidence type="ECO:0000313" key="2">
    <source>
        <dbReference type="EMBL" id="KKM03181.1"/>
    </source>
</evidence>
<dbReference type="GO" id="GO:0016887">
    <property type="term" value="F:ATP hydrolysis activity"/>
    <property type="evidence" value="ECO:0007669"/>
    <property type="project" value="InterPro"/>
</dbReference>
<comment type="caution">
    <text evidence="2">The sequence shown here is derived from an EMBL/GenBank/DDBJ whole genome shotgun (WGS) entry which is preliminary data.</text>
</comment>
<dbReference type="Gene3D" id="3.40.50.300">
    <property type="entry name" value="P-loop containing nucleotide triphosphate hydrolases"/>
    <property type="match status" value="1"/>
</dbReference>
<feature type="domain" description="ATPase AAA-type core" evidence="1">
    <location>
        <begin position="38"/>
        <end position="177"/>
    </location>
</feature>
<dbReference type="GO" id="GO:0005524">
    <property type="term" value="F:ATP binding"/>
    <property type="evidence" value="ECO:0007669"/>
    <property type="project" value="InterPro"/>
</dbReference>